<evidence type="ECO:0000313" key="2">
    <source>
        <dbReference type="Proteomes" id="UP001216801"/>
    </source>
</evidence>
<dbReference type="RefSeq" id="WP_277617048.1">
    <property type="nucleotide sequence ID" value="NZ_JARPRP010000028.1"/>
</dbReference>
<reference evidence="1" key="1">
    <citation type="submission" date="2023-03" db="EMBL/GenBank/DDBJ databases">
        <title>Genetic diversity of Bacillus cereus sensu lato isolates from Slovenia.</title>
        <authorList>
            <person name="Abdelli M."/>
        </authorList>
    </citation>
    <scope>NUCLEOTIDE SEQUENCE</scope>
    <source>
        <strain evidence="1">SIBC39</strain>
    </source>
</reference>
<gene>
    <name evidence="1" type="ORF">P6U19_23965</name>
</gene>
<evidence type="ECO:0000313" key="1">
    <source>
        <dbReference type="EMBL" id="MDG0955641.1"/>
    </source>
</evidence>
<dbReference type="Proteomes" id="UP001216801">
    <property type="component" value="Unassembled WGS sequence"/>
</dbReference>
<proteinExistence type="predicted"/>
<dbReference type="AlphaFoldDB" id="A0AAJ1K6J1"/>
<name>A0AAJ1K6J1_9BACI</name>
<accession>A0AAJ1K6J1</accession>
<dbReference type="EMBL" id="JARPRR010000026">
    <property type="protein sequence ID" value="MDG0955641.1"/>
    <property type="molecule type" value="Genomic_DNA"/>
</dbReference>
<organism evidence="1 2">
    <name type="scientific">Bacillus paranthracis</name>
    <dbReference type="NCBI Taxonomy" id="2026186"/>
    <lineage>
        <taxon>Bacteria</taxon>
        <taxon>Bacillati</taxon>
        <taxon>Bacillota</taxon>
        <taxon>Bacilli</taxon>
        <taxon>Bacillales</taxon>
        <taxon>Bacillaceae</taxon>
        <taxon>Bacillus</taxon>
        <taxon>Bacillus cereus group</taxon>
    </lineage>
</organism>
<comment type="caution">
    <text evidence="1">The sequence shown here is derived from an EMBL/GenBank/DDBJ whole genome shotgun (WGS) entry which is preliminary data.</text>
</comment>
<protein>
    <submittedName>
        <fullName evidence="1">Uncharacterized protein</fullName>
    </submittedName>
</protein>
<sequence length="168" mass="19766">MDFGDTNFIGVANTNKYESFVDEDWELDNLLQHFGNEMKQGHILVFQMTEEGIEHSWRVEVRKDTEEKTHKCFRKAVGYIEVTENQLYLVDYDCLTMAAQFQDHKIPDQNCSKYKIEIENGLYKVEVVQYYNVDEDEYVGASETDILLNFIKVSASEPIAERVFWCTY</sequence>